<dbReference type="Gene3D" id="3.30.420.10">
    <property type="entry name" value="Ribonuclease H-like superfamily/Ribonuclease H"/>
    <property type="match status" value="1"/>
</dbReference>
<dbReference type="InterPro" id="IPR036397">
    <property type="entry name" value="RNaseH_sf"/>
</dbReference>
<dbReference type="Proteomes" id="UP000887159">
    <property type="component" value="Unassembled WGS sequence"/>
</dbReference>
<accession>A0A8X6WHM1</accession>
<name>A0A8X6WHM1_TRICX</name>
<dbReference type="AlphaFoldDB" id="A0A8X6WHM1"/>
<protein>
    <submittedName>
        <fullName evidence="2">Uncharacterized protein</fullName>
    </submittedName>
</protein>
<keyword evidence="1" id="KW-0175">Coiled coil</keyword>
<gene>
    <name evidence="2" type="ORF">TNCV_5043761</name>
</gene>
<reference evidence="2" key="1">
    <citation type="submission" date="2020-08" db="EMBL/GenBank/DDBJ databases">
        <title>Multicomponent nature underlies the extraordinary mechanical properties of spider dragline silk.</title>
        <authorList>
            <person name="Kono N."/>
            <person name="Nakamura H."/>
            <person name="Mori M."/>
            <person name="Yoshida Y."/>
            <person name="Ohtoshi R."/>
            <person name="Malay A.D."/>
            <person name="Moran D.A.P."/>
            <person name="Tomita M."/>
            <person name="Numata K."/>
            <person name="Arakawa K."/>
        </authorList>
    </citation>
    <scope>NUCLEOTIDE SEQUENCE</scope>
</reference>
<feature type="coiled-coil region" evidence="1">
    <location>
        <begin position="53"/>
        <end position="111"/>
    </location>
</feature>
<organism evidence="2 3">
    <name type="scientific">Trichonephila clavipes</name>
    <name type="common">Golden silk orbweaver</name>
    <name type="synonym">Nephila clavipes</name>
    <dbReference type="NCBI Taxonomy" id="2585209"/>
    <lineage>
        <taxon>Eukaryota</taxon>
        <taxon>Metazoa</taxon>
        <taxon>Ecdysozoa</taxon>
        <taxon>Arthropoda</taxon>
        <taxon>Chelicerata</taxon>
        <taxon>Arachnida</taxon>
        <taxon>Araneae</taxon>
        <taxon>Araneomorphae</taxon>
        <taxon>Entelegynae</taxon>
        <taxon>Araneoidea</taxon>
        <taxon>Nephilidae</taxon>
        <taxon>Trichonephila</taxon>
    </lineage>
</organism>
<dbReference type="GO" id="GO:0003676">
    <property type="term" value="F:nucleic acid binding"/>
    <property type="evidence" value="ECO:0007669"/>
    <property type="project" value="InterPro"/>
</dbReference>
<comment type="caution">
    <text evidence="2">The sequence shown here is derived from an EMBL/GenBank/DDBJ whole genome shotgun (WGS) entry which is preliminary data.</text>
</comment>
<sequence>MPPLKLAAQGRSPVYLALEPPLFLPSFVSLFGGSAIQPSVAEKSETYQAFQRLEELKKNRQALILKNEDEFLETIKEVQKEVETYFAPKAMEDLQTRIRSYFEKYRESNGEYPTFPTDEEGGSAAMLKETAPIDSEHEKTYASPRPINADFCTVDDWKHVALSDESHFQLNRADGRVQRQPHESMNPTCQQETVQAGGGSVMVKTEAVVKEKVISDKKDPKEAKEDEEPTGYILKTSKYVPELMELAKEYDSKVPVSPPPLLLLFLRSCTQEAPKLFSLTDPLSSFGFR</sequence>
<evidence type="ECO:0000313" key="3">
    <source>
        <dbReference type="Proteomes" id="UP000887159"/>
    </source>
</evidence>
<evidence type="ECO:0000256" key="1">
    <source>
        <dbReference type="SAM" id="Coils"/>
    </source>
</evidence>
<keyword evidence="3" id="KW-1185">Reference proteome</keyword>
<evidence type="ECO:0000313" key="2">
    <source>
        <dbReference type="EMBL" id="GFY35000.1"/>
    </source>
</evidence>
<dbReference type="EMBL" id="BMAU01021430">
    <property type="protein sequence ID" value="GFY35000.1"/>
    <property type="molecule type" value="Genomic_DNA"/>
</dbReference>
<proteinExistence type="predicted"/>